<name>A0A1H9TR44_9BACI</name>
<evidence type="ECO:0000313" key="8">
    <source>
        <dbReference type="Proteomes" id="UP000198571"/>
    </source>
</evidence>
<dbReference type="InterPro" id="IPR044742">
    <property type="entry name" value="DEAD/DEAH_RhlB"/>
</dbReference>
<dbReference type="OrthoDB" id="9805696at2"/>
<evidence type="ECO:0000256" key="2">
    <source>
        <dbReference type="ARBA" id="ARBA00022801"/>
    </source>
</evidence>
<dbReference type="GO" id="GO:0005524">
    <property type="term" value="F:ATP binding"/>
    <property type="evidence" value="ECO:0007669"/>
    <property type="project" value="UniProtKB-KW"/>
</dbReference>
<dbReference type="Pfam" id="PF00271">
    <property type="entry name" value="Helicase_C"/>
    <property type="match status" value="1"/>
</dbReference>
<keyword evidence="4" id="KW-0067">ATP-binding</keyword>
<dbReference type="GO" id="GO:0009409">
    <property type="term" value="P:response to cold"/>
    <property type="evidence" value="ECO:0007669"/>
    <property type="project" value="TreeGrafter"/>
</dbReference>
<organism evidence="7 8">
    <name type="scientific">Salipaludibacillus aurantiacus</name>
    <dbReference type="NCBI Taxonomy" id="1601833"/>
    <lineage>
        <taxon>Bacteria</taxon>
        <taxon>Bacillati</taxon>
        <taxon>Bacillota</taxon>
        <taxon>Bacilli</taxon>
        <taxon>Bacillales</taxon>
        <taxon>Bacillaceae</taxon>
    </lineage>
</organism>
<dbReference type="Gene3D" id="3.40.50.300">
    <property type="entry name" value="P-loop containing nucleotide triphosphate hydrolases"/>
    <property type="match status" value="2"/>
</dbReference>
<feature type="domain" description="Helicase C-terminal" evidence="6">
    <location>
        <begin position="216"/>
        <end position="375"/>
    </location>
</feature>
<dbReference type="EMBL" id="FOGT01000006">
    <property type="protein sequence ID" value="SER99666.1"/>
    <property type="molecule type" value="Genomic_DNA"/>
</dbReference>
<protein>
    <submittedName>
        <fullName evidence="7">Superfamily II DNA and RNA helicase</fullName>
    </submittedName>
</protein>
<dbReference type="PROSITE" id="PS51192">
    <property type="entry name" value="HELICASE_ATP_BIND_1"/>
    <property type="match status" value="1"/>
</dbReference>
<evidence type="ECO:0000259" key="5">
    <source>
        <dbReference type="PROSITE" id="PS51192"/>
    </source>
</evidence>
<keyword evidence="1" id="KW-0547">Nucleotide-binding</keyword>
<evidence type="ECO:0000313" key="7">
    <source>
        <dbReference type="EMBL" id="SER99666.1"/>
    </source>
</evidence>
<dbReference type="PROSITE" id="PS51194">
    <property type="entry name" value="HELICASE_CTER"/>
    <property type="match status" value="1"/>
</dbReference>
<dbReference type="PANTHER" id="PTHR47963:SF7">
    <property type="entry name" value="ATP-DEPENDENT RNA HELICASE YFML-RELATED"/>
    <property type="match status" value="1"/>
</dbReference>
<evidence type="ECO:0000256" key="4">
    <source>
        <dbReference type="ARBA" id="ARBA00022840"/>
    </source>
</evidence>
<dbReference type="Proteomes" id="UP000198571">
    <property type="component" value="Unassembled WGS sequence"/>
</dbReference>
<gene>
    <name evidence="7" type="ORF">SAMN05518684_10635</name>
</gene>
<feature type="domain" description="Helicase ATP-binding" evidence="5">
    <location>
        <begin position="35"/>
        <end position="205"/>
    </location>
</feature>
<dbReference type="GO" id="GO:0005840">
    <property type="term" value="C:ribosome"/>
    <property type="evidence" value="ECO:0007669"/>
    <property type="project" value="TreeGrafter"/>
</dbReference>
<dbReference type="CDD" id="cd00268">
    <property type="entry name" value="DEADc"/>
    <property type="match status" value="1"/>
</dbReference>
<keyword evidence="8" id="KW-1185">Reference proteome</keyword>
<dbReference type="InterPro" id="IPR050547">
    <property type="entry name" value="DEAD_box_RNA_helicases"/>
</dbReference>
<dbReference type="Pfam" id="PF00270">
    <property type="entry name" value="DEAD"/>
    <property type="match status" value="1"/>
</dbReference>
<dbReference type="InterPro" id="IPR027417">
    <property type="entry name" value="P-loop_NTPase"/>
</dbReference>
<keyword evidence="2" id="KW-0378">Hydrolase</keyword>
<reference evidence="8" key="1">
    <citation type="submission" date="2016-10" db="EMBL/GenBank/DDBJ databases">
        <authorList>
            <person name="Varghese N."/>
            <person name="Submissions S."/>
        </authorList>
    </citation>
    <scope>NUCLEOTIDE SEQUENCE [LARGE SCALE GENOMIC DNA]</scope>
    <source>
        <strain evidence="8">S9</strain>
    </source>
</reference>
<dbReference type="STRING" id="1601833.SAMN05518684_10635"/>
<keyword evidence="3 7" id="KW-0347">Helicase</keyword>
<dbReference type="InterPro" id="IPR014001">
    <property type="entry name" value="Helicase_ATP-bd"/>
</dbReference>
<accession>A0A1H9TR44</accession>
<dbReference type="CDD" id="cd18787">
    <property type="entry name" value="SF2_C_DEAD"/>
    <property type="match status" value="1"/>
</dbReference>
<dbReference type="GO" id="GO:0033592">
    <property type="term" value="F:RNA strand annealing activity"/>
    <property type="evidence" value="ECO:0007669"/>
    <property type="project" value="TreeGrafter"/>
</dbReference>
<dbReference type="GO" id="GO:0003724">
    <property type="term" value="F:RNA helicase activity"/>
    <property type="evidence" value="ECO:0007669"/>
    <property type="project" value="TreeGrafter"/>
</dbReference>
<dbReference type="RefSeq" id="WP_093050496.1">
    <property type="nucleotide sequence ID" value="NZ_FOGT01000006.1"/>
</dbReference>
<evidence type="ECO:0000256" key="1">
    <source>
        <dbReference type="ARBA" id="ARBA00022741"/>
    </source>
</evidence>
<dbReference type="SMART" id="SM00490">
    <property type="entry name" value="HELICc"/>
    <property type="match status" value="1"/>
</dbReference>
<proteinExistence type="predicted"/>
<dbReference type="InterPro" id="IPR011545">
    <property type="entry name" value="DEAD/DEAH_box_helicase_dom"/>
</dbReference>
<evidence type="ECO:0000259" key="6">
    <source>
        <dbReference type="PROSITE" id="PS51194"/>
    </source>
</evidence>
<evidence type="ECO:0000256" key="3">
    <source>
        <dbReference type="ARBA" id="ARBA00022806"/>
    </source>
</evidence>
<dbReference type="PANTHER" id="PTHR47963">
    <property type="entry name" value="DEAD-BOX ATP-DEPENDENT RNA HELICASE 47, MITOCHONDRIAL"/>
    <property type="match status" value="1"/>
</dbReference>
<dbReference type="InterPro" id="IPR001650">
    <property type="entry name" value="Helicase_C-like"/>
</dbReference>
<dbReference type="SUPFAM" id="SSF52540">
    <property type="entry name" value="P-loop containing nucleoside triphosphate hydrolases"/>
    <property type="match status" value="1"/>
</dbReference>
<dbReference type="GO" id="GO:0005829">
    <property type="term" value="C:cytosol"/>
    <property type="evidence" value="ECO:0007669"/>
    <property type="project" value="TreeGrafter"/>
</dbReference>
<dbReference type="GO" id="GO:0016787">
    <property type="term" value="F:hydrolase activity"/>
    <property type="evidence" value="ECO:0007669"/>
    <property type="project" value="UniProtKB-KW"/>
</dbReference>
<dbReference type="SMART" id="SM00487">
    <property type="entry name" value="DEXDc"/>
    <property type="match status" value="1"/>
</dbReference>
<dbReference type="AlphaFoldDB" id="A0A1H9TR44"/>
<sequence>MSNPSSIIAALPPYIQEAWEESGFKELTPIQKQMIPEAAAGKNIIAEAPTGSGKTLAYLLPSLQKINPDIKQAQLIITASSRELVMQILDNVNIWAKDSGIKAAALIGGANVKRQQEKLKKKPHVIVGTPGRLTELAKSKKLKLHEVTTVVLDEADQLFAKEHIGEVDHLMKAVMKDCQRIICSATIPPHVEKQAKERIEAPEVIRIKMDQDHLERVDHMYLVAERREKAKLFRKLVNMEGMYGLAFSNDIHELETFAERLEYRGKNVGVLHGTTSKQEREKAIKSFRSGEVPVLMATDVASRGLDIEEVSHVIQLDLANDIQQYVHRSGRTGRAGKSGTVVSIVTEGEKERLLQIGDKLGLQIDEKTFSHGKLV</sequence>